<dbReference type="Proteomes" id="UP001055025">
    <property type="component" value="Unassembled WGS sequence"/>
</dbReference>
<dbReference type="NCBIfam" id="TIGR00147">
    <property type="entry name" value="YegS/Rv2252/BmrU family lipid kinase"/>
    <property type="match status" value="1"/>
</dbReference>
<evidence type="ECO:0000259" key="13">
    <source>
        <dbReference type="PROSITE" id="PS50146"/>
    </source>
</evidence>
<evidence type="ECO:0000256" key="9">
    <source>
        <dbReference type="ARBA" id="ARBA00022842"/>
    </source>
</evidence>
<evidence type="ECO:0000256" key="5">
    <source>
        <dbReference type="ARBA" id="ARBA00022723"/>
    </source>
</evidence>
<keyword evidence="6" id="KW-0547">Nucleotide-binding</keyword>
<sequence>MTQSRLGRTLVIANPAAHSGKGAGAADFVERFLQSYDNATSGFKVVRTEKPGDARRHASKAAGNDTVIALGGDGVIHDVVNGLMAVPKPKRPRLGVIPMGSGNDYGRTLHMALNDPMASLGQVTNGTPVALDLGEVNGEYFCETCSFGLDAAIALDTMGTRTKNGLAGTRLFAKSGYRILSEHSDGWHYEMRVDGGPRKEGREIIFACQVGPTYGGGFRVCPEASPVDGRLDLCRNVRIPGRAATLALFTGARFGMHAGSDAVEIAPFSRIRVEFDEEPPAQVDGEPLHGRVFDVRCEPSALEVLVPNSFEWHPDPVTVDKPSVTEGLLGSKLAGKLRGE</sequence>
<evidence type="ECO:0000256" key="2">
    <source>
        <dbReference type="ARBA" id="ARBA00005983"/>
    </source>
</evidence>
<dbReference type="SMART" id="SM00046">
    <property type="entry name" value="DAGKc"/>
    <property type="match status" value="1"/>
</dbReference>
<organism evidence="14 15">
    <name type="scientific">Granulimonas faecalis</name>
    <dbReference type="NCBI Taxonomy" id="2894155"/>
    <lineage>
        <taxon>Bacteria</taxon>
        <taxon>Bacillati</taxon>
        <taxon>Actinomycetota</taxon>
        <taxon>Coriobacteriia</taxon>
        <taxon>Coriobacteriales</taxon>
        <taxon>Kribbibacteriaceae</taxon>
        <taxon>Granulimonas</taxon>
    </lineage>
</organism>
<evidence type="ECO:0000313" key="15">
    <source>
        <dbReference type="Proteomes" id="UP001055025"/>
    </source>
</evidence>
<dbReference type="Pfam" id="PF00781">
    <property type="entry name" value="DAGK_cat"/>
    <property type="match status" value="1"/>
</dbReference>
<dbReference type="GO" id="GO:0046872">
    <property type="term" value="F:metal ion binding"/>
    <property type="evidence" value="ECO:0007669"/>
    <property type="project" value="UniProtKB-KW"/>
</dbReference>
<evidence type="ECO:0000256" key="4">
    <source>
        <dbReference type="ARBA" id="ARBA00022679"/>
    </source>
</evidence>
<keyword evidence="3" id="KW-0444">Lipid biosynthesis</keyword>
<keyword evidence="8" id="KW-0067">ATP-binding</keyword>
<protein>
    <submittedName>
        <fullName evidence="14">Diacylglycerol kinase</fullName>
    </submittedName>
</protein>
<evidence type="ECO:0000256" key="6">
    <source>
        <dbReference type="ARBA" id="ARBA00022741"/>
    </source>
</evidence>
<dbReference type="PANTHER" id="PTHR12358:SF106">
    <property type="entry name" value="LIPID KINASE YEGS"/>
    <property type="match status" value="1"/>
</dbReference>
<keyword evidence="7 14" id="KW-0418">Kinase</keyword>
<proteinExistence type="inferred from homology"/>
<keyword evidence="15" id="KW-1185">Reference proteome</keyword>
<dbReference type="GO" id="GO:0008654">
    <property type="term" value="P:phospholipid biosynthetic process"/>
    <property type="evidence" value="ECO:0007669"/>
    <property type="project" value="UniProtKB-KW"/>
</dbReference>
<dbReference type="RefSeq" id="WP_135977678.1">
    <property type="nucleotide sequence ID" value="NZ_BQKC01000001.1"/>
</dbReference>
<comment type="caution">
    <text evidence="14">The sequence shown here is derived from an EMBL/GenBank/DDBJ whole genome shotgun (WGS) entry which is preliminary data.</text>
</comment>
<keyword evidence="10" id="KW-0443">Lipid metabolism</keyword>
<dbReference type="Gene3D" id="3.40.50.10330">
    <property type="entry name" value="Probable inorganic polyphosphate/atp-NAD kinase, domain 1"/>
    <property type="match status" value="1"/>
</dbReference>
<evidence type="ECO:0000256" key="11">
    <source>
        <dbReference type="ARBA" id="ARBA00023209"/>
    </source>
</evidence>
<dbReference type="Pfam" id="PF19279">
    <property type="entry name" value="YegS_C"/>
    <property type="match status" value="1"/>
</dbReference>
<reference evidence="14" key="1">
    <citation type="journal article" date="2022" name="Int. J. Syst. Evol. Microbiol.">
        <title>Granulimonas faecalis gen. nov., sp. nov., and Leptogranulimonas caecicola gen. nov., sp. nov., novel lactate-producing Atopobiaceae bacteria isolated from mouse intestines, and an emended description of the family Atopobiaceae.</title>
        <authorList>
            <person name="Morinaga K."/>
            <person name="Kusada H."/>
            <person name="Sakamoto S."/>
            <person name="Murakami T."/>
            <person name="Toyoda A."/>
            <person name="Mori H."/>
            <person name="Meng X.Y."/>
            <person name="Takashino M."/>
            <person name="Murotomi K."/>
            <person name="Tamaki H."/>
        </authorList>
    </citation>
    <scope>NUCLEOTIDE SEQUENCE</scope>
    <source>
        <strain evidence="14">OPF53</strain>
    </source>
</reference>
<dbReference type="EMBL" id="BQKC01000001">
    <property type="protein sequence ID" value="GJM55077.1"/>
    <property type="molecule type" value="Genomic_DNA"/>
</dbReference>
<keyword evidence="12" id="KW-1208">Phospholipid metabolism</keyword>
<dbReference type="InterPro" id="IPR045540">
    <property type="entry name" value="YegS/DAGK_C"/>
</dbReference>
<dbReference type="GO" id="GO:0016301">
    <property type="term" value="F:kinase activity"/>
    <property type="evidence" value="ECO:0007669"/>
    <property type="project" value="UniProtKB-KW"/>
</dbReference>
<evidence type="ECO:0000256" key="3">
    <source>
        <dbReference type="ARBA" id="ARBA00022516"/>
    </source>
</evidence>
<dbReference type="AlphaFoldDB" id="A0AAV5B1G6"/>
<dbReference type="GO" id="GO:0005524">
    <property type="term" value="F:ATP binding"/>
    <property type="evidence" value="ECO:0007669"/>
    <property type="project" value="UniProtKB-KW"/>
</dbReference>
<evidence type="ECO:0000256" key="7">
    <source>
        <dbReference type="ARBA" id="ARBA00022777"/>
    </source>
</evidence>
<gene>
    <name evidence="14" type="ORF">ATOP_07320</name>
</gene>
<evidence type="ECO:0000256" key="10">
    <source>
        <dbReference type="ARBA" id="ARBA00023098"/>
    </source>
</evidence>
<evidence type="ECO:0000256" key="12">
    <source>
        <dbReference type="ARBA" id="ARBA00023264"/>
    </source>
</evidence>
<comment type="cofactor">
    <cofactor evidence="1">
        <name>Mg(2+)</name>
        <dbReference type="ChEBI" id="CHEBI:18420"/>
    </cofactor>
</comment>
<dbReference type="PANTHER" id="PTHR12358">
    <property type="entry name" value="SPHINGOSINE KINASE"/>
    <property type="match status" value="1"/>
</dbReference>
<evidence type="ECO:0000256" key="8">
    <source>
        <dbReference type="ARBA" id="ARBA00022840"/>
    </source>
</evidence>
<keyword evidence="5" id="KW-0479">Metal-binding</keyword>
<keyword evidence="4" id="KW-0808">Transferase</keyword>
<dbReference type="InterPro" id="IPR016064">
    <property type="entry name" value="NAD/diacylglycerol_kinase_sf"/>
</dbReference>
<keyword evidence="9" id="KW-0460">Magnesium</keyword>
<name>A0AAV5B1G6_9ACTN</name>
<feature type="domain" description="DAGKc" evidence="13">
    <location>
        <begin position="4"/>
        <end position="140"/>
    </location>
</feature>
<dbReference type="InterPro" id="IPR017438">
    <property type="entry name" value="ATP-NAD_kinase_N"/>
</dbReference>
<dbReference type="GO" id="GO:0005886">
    <property type="term" value="C:plasma membrane"/>
    <property type="evidence" value="ECO:0007669"/>
    <property type="project" value="TreeGrafter"/>
</dbReference>
<dbReference type="PROSITE" id="PS50146">
    <property type="entry name" value="DAGK"/>
    <property type="match status" value="1"/>
</dbReference>
<evidence type="ECO:0000256" key="1">
    <source>
        <dbReference type="ARBA" id="ARBA00001946"/>
    </source>
</evidence>
<comment type="similarity">
    <text evidence="2">Belongs to the diacylglycerol/lipid kinase family.</text>
</comment>
<dbReference type="InterPro" id="IPR001206">
    <property type="entry name" value="Diacylglycerol_kinase_cat_dom"/>
</dbReference>
<dbReference type="InterPro" id="IPR050187">
    <property type="entry name" value="Lipid_Phosphate_FormReg"/>
</dbReference>
<keyword evidence="11" id="KW-0594">Phospholipid biosynthesis</keyword>
<dbReference type="SUPFAM" id="SSF111331">
    <property type="entry name" value="NAD kinase/diacylglycerol kinase-like"/>
    <property type="match status" value="1"/>
</dbReference>
<dbReference type="InterPro" id="IPR005218">
    <property type="entry name" value="Diacylglycerol/lipid_kinase"/>
</dbReference>
<evidence type="ECO:0000313" key="14">
    <source>
        <dbReference type="EMBL" id="GJM55077.1"/>
    </source>
</evidence>
<accession>A0AAV5B1G6</accession>
<dbReference type="Gene3D" id="2.60.200.40">
    <property type="match status" value="1"/>
</dbReference>